<keyword evidence="16" id="KW-1185">Reference proteome</keyword>
<feature type="compositionally biased region" description="Polar residues" evidence="13">
    <location>
        <begin position="954"/>
        <end position="980"/>
    </location>
</feature>
<keyword evidence="8" id="KW-0653">Protein transport</keyword>
<dbReference type="PANTHER" id="PTHR24348">
    <property type="entry name" value="SERINE/THREONINE-PROTEIN KINASE UNC-51-RELATED"/>
    <property type="match status" value="1"/>
</dbReference>
<comment type="subcellular location">
    <subcellularLocation>
        <location evidence="1">Preautophagosomal structure membrane</location>
        <topology evidence="1">Peripheral membrane protein</topology>
    </subcellularLocation>
</comment>
<dbReference type="Pfam" id="PF00069">
    <property type="entry name" value="Pkinase"/>
    <property type="match status" value="1"/>
</dbReference>
<dbReference type="PROSITE" id="PS00108">
    <property type="entry name" value="PROTEIN_KINASE_ST"/>
    <property type="match status" value="1"/>
</dbReference>
<keyword evidence="3" id="KW-0723">Serine/threonine-protein kinase</keyword>
<dbReference type="InterPro" id="IPR011009">
    <property type="entry name" value="Kinase-like_dom_sf"/>
</dbReference>
<feature type="region of interest" description="Disordered" evidence="13">
    <location>
        <begin position="950"/>
        <end position="980"/>
    </location>
</feature>
<evidence type="ECO:0000256" key="8">
    <source>
        <dbReference type="ARBA" id="ARBA00022927"/>
    </source>
</evidence>
<dbReference type="GO" id="GO:0034727">
    <property type="term" value="P:piecemeal microautophagy of the nucleus"/>
    <property type="evidence" value="ECO:0007669"/>
    <property type="project" value="TreeGrafter"/>
</dbReference>
<dbReference type="OrthoDB" id="346907at2759"/>
<dbReference type="PROSITE" id="PS50011">
    <property type="entry name" value="PROTEIN_KINASE_DOM"/>
    <property type="match status" value="1"/>
</dbReference>
<dbReference type="Proteomes" id="UP000799640">
    <property type="component" value="Unassembled WGS sequence"/>
</dbReference>
<evidence type="ECO:0000313" key="15">
    <source>
        <dbReference type="EMBL" id="KAF2405415.1"/>
    </source>
</evidence>
<evidence type="ECO:0000313" key="16">
    <source>
        <dbReference type="Proteomes" id="UP000799640"/>
    </source>
</evidence>
<keyword evidence="7" id="KW-0067">ATP-binding</keyword>
<evidence type="ECO:0000256" key="4">
    <source>
        <dbReference type="ARBA" id="ARBA00022679"/>
    </source>
</evidence>
<dbReference type="GO" id="GO:0005829">
    <property type="term" value="C:cytosol"/>
    <property type="evidence" value="ECO:0007669"/>
    <property type="project" value="TreeGrafter"/>
</dbReference>
<dbReference type="GO" id="GO:0010506">
    <property type="term" value="P:regulation of autophagy"/>
    <property type="evidence" value="ECO:0007669"/>
    <property type="project" value="InterPro"/>
</dbReference>
<dbReference type="AlphaFoldDB" id="A0A6G1IBP9"/>
<dbReference type="GO" id="GO:0000422">
    <property type="term" value="P:autophagy of mitochondrion"/>
    <property type="evidence" value="ECO:0007669"/>
    <property type="project" value="TreeGrafter"/>
</dbReference>
<dbReference type="InterPro" id="IPR000719">
    <property type="entry name" value="Prot_kinase_dom"/>
</dbReference>
<keyword evidence="8" id="KW-0813">Transport</keyword>
<dbReference type="GO" id="GO:0061709">
    <property type="term" value="P:reticulophagy"/>
    <property type="evidence" value="ECO:0007669"/>
    <property type="project" value="TreeGrafter"/>
</dbReference>
<evidence type="ECO:0000256" key="12">
    <source>
        <dbReference type="ARBA" id="ARBA00048679"/>
    </source>
</evidence>
<dbReference type="InterPro" id="IPR045269">
    <property type="entry name" value="Atg1-like"/>
</dbReference>
<evidence type="ECO:0000256" key="2">
    <source>
        <dbReference type="ARBA" id="ARBA00012513"/>
    </source>
</evidence>
<evidence type="ECO:0000256" key="1">
    <source>
        <dbReference type="ARBA" id="ARBA00004623"/>
    </source>
</evidence>
<evidence type="ECO:0000256" key="3">
    <source>
        <dbReference type="ARBA" id="ARBA00022527"/>
    </source>
</evidence>
<evidence type="ECO:0000256" key="11">
    <source>
        <dbReference type="ARBA" id="ARBA00047899"/>
    </source>
</evidence>
<dbReference type="EC" id="2.7.11.1" evidence="2"/>
<organism evidence="15 16">
    <name type="scientific">Trichodelitschia bisporula</name>
    <dbReference type="NCBI Taxonomy" id="703511"/>
    <lineage>
        <taxon>Eukaryota</taxon>
        <taxon>Fungi</taxon>
        <taxon>Dikarya</taxon>
        <taxon>Ascomycota</taxon>
        <taxon>Pezizomycotina</taxon>
        <taxon>Dothideomycetes</taxon>
        <taxon>Dothideomycetes incertae sedis</taxon>
        <taxon>Phaeotrichales</taxon>
        <taxon>Phaeotrichaceae</taxon>
        <taxon>Trichodelitschia</taxon>
    </lineage>
</organism>
<dbReference type="GO" id="GO:0005776">
    <property type="term" value="C:autophagosome"/>
    <property type="evidence" value="ECO:0007669"/>
    <property type="project" value="TreeGrafter"/>
</dbReference>
<dbReference type="InterPro" id="IPR048941">
    <property type="entry name" value="ATG1-like_MIT2"/>
</dbReference>
<dbReference type="GO" id="GO:0004674">
    <property type="term" value="F:protein serine/threonine kinase activity"/>
    <property type="evidence" value="ECO:0007669"/>
    <property type="project" value="UniProtKB-KW"/>
</dbReference>
<dbReference type="GO" id="GO:0000045">
    <property type="term" value="P:autophagosome assembly"/>
    <property type="evidence" value="ECO:0007669"/>
    <property type="project" value="TreeGrafter"/>
</dbReference>
<proteinExistence type="predicted"/>
<dbReference type="EMBL" id="ML996687">
    <property type="protein sequence ID" value="KAF2405415.1"/>
    <property type="molecule type" value="Genomic_DNA"/>
</dbReference>
<feature type="domain" description="Protein kinase" evidence="14">
    <location>
        <begin position="26"/>
        <end position="356"/>
    </location>
</feature>
<feature type="compositionally biased region" description="Basic and acidic residues" evidence="13">
    <location>
        <begin position="471"/>
        <end position="489"/>
    </location>
</feature>
<evidence type="ECO:0000256" key="9">
    <source>
        <dbReference type="ARBA" id="ARBA00023006"/>
    </source>
</evidence>
<evidence type="ECO:0000256" key="6">
    <source>
        <dbReference type="ARBA" id="ARBA00022777"/>
    </source>
</evidence>
<evidence type="ECO:0000256" key="10">
    <source>
        <dbReference type="ARBA" id="ARBA00030237"/>
    </source>
</evidence>
<feature type="region of interest" description="Disordered" evidence="13">
    <location>
        <begin position="808"/>
        <end position="829"/>
    </location>
</feature>
<dbReference type="GO" id="GO:0015031">
    <property type="term" value="P:protein transport"/>
    <property type="evidence" value="ECO:0007669"/>
    <property type="project" value="UniProtKB-KW"/>
</dbReference>
<keyword evidence="5" id="KW-0547">Nucleotide-binding</keyword>
<feature type="region of interest" description="Disordered" evidence="13">
    <location>
        <begin position="376"/>
        <end position="489"/>
    </location>
</feature>
<comment type="catalytic activity">
    <reaction evidence="12">
        <text>L-seryl-[protein] + ATP = O-phospho-L-seryl-[protein] + ADP + H(+)</text>
        <dbReference type="Rhea" id="RHEA:17989"/>
        <dbReference type="Rhea" id="RHEA-COMP:9863"/>
        <dbReference type="Rhea" id="RHEA-COMP:11604"/>
        <dbReference type="ChEBI" id="CHEBI:15378"/>
        <dbReference type="ChEBI" id="CHEBI:29999"/>
        <dbReference type="ChEBI" id="CHEBI:30616"/>
        <dbReference type="ChEBI" id="CHEBI:83421"/>
        <dbReference type="ChEBI" id="CHEBI:456216"/>
        <dbReference type="EC" id="2.7.11.1"/>
    </reaction>
</comment>
<dbReference type="Pfam" id="PF12063">
    <property type="entry name" value="ATG1-like_MIT1"/>
    <property type="match status" value="1"/>
</dbReference>
<evidence type="ECO:0000256" key="7">
    <source>
        <dbReference type="ARBA" id="ARBA00022840"/>
    </source>
</evidence>
<keyword evidence="4" id="KW-0808">Transferase</keyword>
<protein>
    <recommendedName>
        <fullName evidence="2">non-specific serine/threonine protein kinase</fullName>
        <ecNumber evidence="2">2.7.11.1</ecNumber>
    </recommendedName>
    <alternativeName>
        <fullName evidence="10">Autophagy-related protein 1</fullName>
    </alternativeName>
</protein>
<accession>A0A6G1IBP9</accession>
<reference evidence="15" key="1">
    <citation type="journal article" date="2020" name="Stud. Mycol.">
        <title>101 Dothideomycetes genomes: a test case for predicting lifestyles and emergence of pathogens.</title>
        <authorList>
            <person name="Haridas S."/>
            <person name="Albert R."/>
            <person name="Binder M."/>
            <person name="Bloem J."/>
            <person name="Labutti K."/>
            <person name="Salamov A."/>
            <person name="Andreopoulos B."/>
            <person name="Baker S."/>
            <person name="Barry K."/>
            <person name="Bills G."/>
            <person name="Bluhm B."/>
            <person name="Cannon C."/>
            <person name="Castanera R."/>
            <person name="Culley D."/>
            <person name="Daum C."/>
            <person name="Ezra D."/>
            <person name="Gonzalez J."/>
            <person name="Henrissat B."/>
            <person name="Kuo A."/>
            <person name="Liang C."/>
            <person name="Lipzen A."/>
            <person name="Lutzoni F."/>
            <person name="Magnuson J."/>
            <person name="Mondo S."/>
            <person name="Nolan M."/>
            <person name="Ohm R."/>
            <person name="Pangilinan J."/>
            <person name="Park H.-J."/>
            <person name="Ramirez L."/>
            <person name="Alfaro M."/>
            <person name="Sun H."/>
            <person name="Tritt A."/>
            <person name="Yoshinaga Y."/>
            <person name="Zwiers L.-H."/>
            <person name="Turgeon B."/>
            <person name="Goodwin S."/>
            <person name="Spatafora J."/>
            <person name="Crous P."/>
            <person name="Grigoriev I."/>
        </authorList>
    </citation>
    <scope>NUCLEOTIDE SEQUENCE</scope>
    <source>
        <strain evidence="15">CBS 262.69</strain>
    </source>
</reference>
<sequence length="980" mass="107177">MESRTPSSSLRRPPPPAEPAVIIGDYRRLNEIGKGSFASVFRGVHSVSVAGGEAAAAALTANAGRMTDRLQSHGSLVAIKSVNVTKLSKKLKDNLDAEVKILRSLHHPHIVALFDCREGPTQVHLVMEYCELGDLSNFIKKRSTLKDHEATKDMLVKYPNPEVGGLNEVVVRHFLKQIASALQWIRSRSFLHRDIKPQNLLLVPSRLWYEKHKADRTPVMVDDSTTEPPAGIPSLPMLKIADFGFARFLPSLALAETLCGSPLYMAPEILRYEKYDAKADLWSVGTVLHEMMVGKPPFRANNHIELLRRIEKNEDRIKFVEGLVISDGMKKLIRALLKKNPAERISYESFFEHAVMRDDIPGLVGEDRPAEPTLQYNLASRNKPRPSDHSQDDEADRRTPTSRPSSRQMTTVSKTPPVDRTTSLPADEMQTRLERRPTLPSVATAPARQQERPVAMERAGSRRKSPSSSVLKEKGDRDDTARREARNRAAQDVLDQEYVLVEKRQVEVNAFADELAHSPQIHGAYREPPSSAQTGAMIRRATAQGIPLSTTAPQSQTRAVQIAPRQTPLHQRGGSYDRRYGKSPTSATSAISKALNMANFRLFGMGFSPPSGKGLSPPQGYGAFPTYPTAAQSSILMIGDGGRTLESRDEDSRTAMVIEDLATRSDVVWGFAEVKYQQLIPSRPAGLGIGGAKRIASDADPAGSEEGEEDDLTVDMVVTIAEEALVLYVKSLAILAKIIDVAGAWWGHKNRGEVLGAAPRSLPARSGAASVAPKINSIVQWSRNRFNDCLEKSDFVGRRLVAAQKRLPLDHPGHPSNHPNGAASGSSAALSVGSASGAGSAENINLTTGVTAEKLMYDRALEMSRSAAVNELMNEDLEGGELSYRTAIYMLEAILDADDEEGAKRPRRGAAEEVLINGLESEDRATVLKLLESLKGRLRSLKRKLEIQKAAKRNSGSALPNTYARSSPTATPAMSNTPPR</sequence>
<evidence type="ECO:0000259" key="14">
    <source>
        <dbReference type="PROSITE" id="PS50011"/>
    </source>
</evidence>
<feature type="compositionally biased region" description="Basic and acidic residues" evidence="13">
    <location>
        <begin position="385"/>
        <end position="399"/>
    </location>
</feature>
<keyword evidence="6 15" id="KW-0418">Kinase</keyword>
<name>A0A6G1IBP9_9PEZI</name>
<dbReference type="InterPro" id="IPR008271">
    <property type="entry name" value="Ser/Thr_kinase_AS"/>
</dbReference>
<dbReference type="GO" id="GO:0034045">
    <property type="term" value="C:phagophore assembly site membrane"/>
    <property type="evidence" value="ECO:0007669"/>
    <property type="project" value="UniProtKB-SubCell"/>
</dbReference>
<evidence type="ECO:0000256" key="5">
    <source>
        <dbReference type="ARBA" id="ARBA00022741"/>
    </source>
</evidence>
<keyword evidence="9" id="KW-0072">Autophagy</keyword>
<dbReference type="Pfam" id="PF21127">
    <property type="entry name" value="ATG1-like_MIT2"/>
    <property type="match status" value="1"/>
</dbReference>
<dbReference type="GO" id="GO:0042594">
    <property type="term" value="P:response to starvation"/>
    <property type="evidence" value="ECO:0007669"/>
    <property type="project" value="TreeGrafter"/>
</dbReference>
<dbReference type="PANTHER" id="PTHR24348:SF22">
    <property type="entry name" value="NON-SPECIFIC SERINE_THREONINE PROTEIN KINASE"/>
    <property type="match status" value="1"/>
</dbReference>
<dbReference type="GO" id="GO:0005524">
    <property type="term" value="F:ATP binding"/>
    <property type="evidence" value="ECO:0007669"/>
    <property type="project" value="UniProtKB-KW"/>
</dbReference>
<feature type="compositionally biased region" description="Polar residues" evidence="13">
    <location>
        <begin position="408"/>
        <end position="424"/>
    </location>
</feature>
<evidence type="ECO:0000256" key="13">
    <source>
        <dbReference type="SAM" id="MobiDB-lite"/>
    </source>
</evidence>
<dbReference type="SUPFAM" id="SSF56112">
    <property type="entry name" value="Protein kinase-like (PK-like)"/>
    <property type="match status" value="1"/>
</dbReference>
<gene>
    <name evidence="15" type="ORF">EJ06DRAFT_518393</name>
</gene>
<dbReference type="InterPro" id="IPR022708">
    <property type="entry name" value="Atg1-like_tMIT"/>
</dbReference>
<dbReference type="SMART" id="SM00220">
    <property type="entry name" value="S_TKc"/>
    <property type="match status" value="1"/>
</dbReference>
<comment type="catalytic activity">
    <reaction evidence="11">
        <text>L-threonyl-[protein] + ATP = O-phospho-L-threonyl-[protein] + ADP + H(+)</text>
        <dbReference type="Rhea" id="RHEA:46608"/>
        <dbReference type="Rhea" id="RHEA-COMP:11060"/>
        <dbReference type="Rhea" id="RHEA-COMP:11605"/>
        <dbReference type="ChEBI" id="CHEBI:15378"/>
        <dbReference type="ChEBI" id="CHEBI:30013"/>
        <dbReference type="ChEBI" id="CHEBI:30616"/>
        <dbReference type="ChEBI" id="CHEBI:61977"/>
        <dbReference type="ChEBI" id="CHEBI:456216"/>
        <dbReference type="EC" id="2.7.11.1"/>
    </reaction>
</comment>
<dbReference type="Gene3D" id="1.10.510.10">
    <property type="entry name" value="Transferase(Phosphotransferase) domain 1"/>
    <property type="match status" value="1"/>
</dbReference>